<evidence type="ECO:0000256" key="5">
    <source>
        <dbReference type="PROSITE-ProRule" id="PRU00723"/>
    </source>
</evidence>
<keyword evidence="4 5" id="KW-0862">Zinc</keyword>
<feature type="zinc finger region" description="C3H1-type" evidence="5">
    <location>
        <begin position="255"/>
        <end position="283"/>
    </location>
</feature>
<dbReference type="EMBL" id="UZAN01047343">
    <property type="protein sequence ID" value="VDP85269.1"/>
    <property type="molecule type" value="Genomic_DNA"/>
</dbReference>
<dbReference type="InterPro" id="IPR045877">
    <property type="entry name" value="ZFP36-like"/>
</dbReference>
<dbReference type="AlphaFoldDB" id="A0A3P8KWA3"/>
<keyword evidence="3 5" id="KW-0863">Zinc-finger</keyword>
<dbReference type="OrthoDB" id="6242432at2759"/>
<dbReference type="PANTHER" id="PTHR12547">
    <property type="entry name" value="CCCH ZINC FINGER/TIS11-RELATED"/>
    <property type="match status" value="1"/>
</dbReference>
<evidence type="ECO:0000313" key="9">
    <source>
        <dbReference type="Proteomes" id="UP000272942"/>
    </source>
</evidence>
<evidence type="ECO:0000313" key="8">
    <source>
        <dbReference type="EMBL" id="VDP85269.1"/>
    </source>
</evidence>
<evidence type="ECO:0000256" key="6">
    <source>
        <dbReference type="SAM" id="MobiDB-lite"/>
    </source>
</evidence>
<name>A0A3P8KWA3_9TREM</name>
<gene>
    <name evidence="8" type="ORF">ECPE_LOCUS9386</name>
</gene>
<dbReference type="PROSITE" id="PS50103">
    <property type="entry name" value="ZF_C3H1"/>
    <property type="match status" value="2"/>
</dbReference>
<sequence>MCIPTQLPASPHLNQNYPEPTFCPSVGSAVGSNPLLTHTVYGCHHMENFTPYCPGRIPFTPTNATVPTTTTTSTTTTAIPSLSCSPMIYFVPIYHGGVQPIGDWFSNPPSQTHLRCPSPVAPSALPVPITYQPYMANYNPSDLNVVQMSNEHFTVHASNVGQMNGTMESLRSLQTISVASGNTGSNSVRGKATTTTASSNTSRPGRKKRLVFHNNILYKTQLCRQFLTSKSCPRGLACQFAHGEHELRDPRSHPLYKTTICQEFWSTGHCNRGISCLHIHPFEPLVQRQPNVSTARLTRPSLRAGLLPIGER</sequence>
<dbReference type="SUPFAM" id="SSF90229">
    <property type="entry name" value="CCCH zinc finger"/>
    <property type="match status" value="2"/>
</dbReference>
<protein>
    <recommendedName>
        <fullName evidence="7">C3H1-type domain-containing protein</fullName>
    </recommendedName>
</protein>
<feature type="domain" description="C3H1-type" evidence="7">
    <location>
        <begin position="255"/>
        <end position="283"/>
    </location>
</feature>
<dbReference type="GO" id="GO:0003729">
    <property type="term" value="F:mRNA binding"/>
    <property type="evidence" value="ECO:0007669"/>
    <property type="project" value="InterPro"/>
</dbReference>
<evidence type="ECO:0000256" key="2">
    <source>
        <dbReference type="ARBA" id="ARBA00022737"/>
    </source>
</evidence>
<dbReference type="InterPro" id="IPR036855">
    <property type="entry name" value="Znf_CCCH_sf"/>
</dbReference>
<keyword evidence="2" id="KW-0677">Repeat</keyword>
<feature type="zinc finger region" description="C3H1-type" evidence="5">
    <location>
        <begin position="217"/>
        <end position="245"/>
    </location>
</feature>
<reference evidence="8 9" key="1">
    <citation type="submission" date="2018-11" db="EMBL/GenBank/DDBJ databases">
        <authorList>
            <consortium name="Pathogen Informatics"/>
        </authorList>
    </citation>
    <scope>NUCLEOTIDE SEQUENCE [LARGE SCALE GENOMIC DNA]</scope>
    <source>
        <strain evidence="8 9">Egypt</strain>
    </source>
</reference>
<proteinExistence type="predicted"/>
<dbReference type="PANTHER" id="PTHR12547:SF18">
    <property type="entry name" value="PROTEIN TIS11"/>
    <property type="match status" value="1"/>
</dbReference>
<evidence type="ECO:0000256" key="3">
    <source>
        <dbReference type="ARBA" id="ARBA00022771"/>
    </source>
</evidence>
<dbReference type="Proteomes" id="UP000272942">
    <property type="component" value="Unassembled WGS sequence"/>
</dbReference>
<dbReference type="FunFam" id="4.10.1000.10:FF:000001">
    <property type="entry name" value="zinc finger CCCH domain-containing protein 15-like"/>
    <property type="match status" value="1"/>
</dbReference>
<dbReference type="SMART" id="SM00356">
    <property type="entry name" value="ZnF_C3H1"/>
    <property type="match status" value="2"/>
</dbReference>
<organism evidence="8 9">
    <name type="scientific">Echinostoma caproni</name>
    <dbReference type="NCBI Taxonomy" id="27848"/>
    <lineage>
        <taxon>Eukaryota</taxon>
        <taxon>Metazoa</taxon>
        <taxon>Spiralia</taxon>
        <taxon>Lophotrochozoa</taxon>
        <taxon>Platyhelminthes</taxon>
        <taxon>Trematoda</taxon>
        <taxon>Digenea</taxon>
        <taxon>Plagiorchiida</taxon>
        <taxon>Echinostomata</taxon>
        <taxon>Echinostomatoidea</taxon>
        <taxon>Echinostomatidae</taxon>
        <taxon>Echinostoma</taxon>
    </lineage>
</organism>
<dbReference type="Gene3D" id="4.10.1000.10">
    <property type="entry name" value="Zinc finger, CCCH-type"/>
    <property type="match status" value="2"/>
</dbReference>
<dbReference type="Pfam" id="PF00642">
    <property type="entry name" value="zf-CCCH"/>
    <property type="match status" value="1"/>
</dbReference>
<keyword evidence="1 5" id="KW-0479">Metal-binding</keyword>
<evidence type="ECO:0000259" key="7">
    <source>
        <dbReference type="PROSITE" id="PS50103"/>
    </source>
</evidence>
<feature type="domain" description="C3H1-type" evidence="7">
    <location>
        <begin position="217"/>
        <end position="245"/>
    </location>
</feature>
<dbReference type="InterPro" id="IPR000571">
    <property type="entry name" value="Znf_CCCH"/>
</dbReference>
<feature type="region of interest" description="Disordered" evidence="6">
    <location>
        <begin position="181"/>
        <end position="206"/>
    </location>
</feature>
<dbReference type="GO" id="GO:0008270">
    <property type="term" value="F:zinc ion binding"/>
    <property type="evidence" value="ECO:0007669"/>
    <property type="project" value="UniProtKB-KW"/>
</dbReference>
<feature type="compositionally biased region" description="Low complexity" evidence="6">
    <location>
        <begin position="192"/>
        <end position="202"/>
    </location>
</feature>
<evidence type="ECO:0000256" key="1">
    <source>
        <dbReference type="ARBA" id="ARBA00022723"/>
    </source>
</evidence>
<evidence type="ECO:0000256" key="4">
    <source>
        <dbReference type="ARBA" id="ARBA00022833"/>
    </source>
</evidence>
<accession>A0A3P8KWA3</accession>
<keyword evidence="9" id="KW-1185">Reference proteome</keyword>